<dbReference type="PaxDb" id="67767-A0A0J7MZL8"/>
<feature type="domain" description="Dynein heavy chain C-terminal" evidence="1">
    <location>
        <begin position="1"/>
        <end position="145"/>
    </location>
</feature>
<dbReference type="GO" id="GO:0051959">
    <property type="term" value="F:dynein light intermediate chain binding"/>
    <property type="evidence" value="ECO:0007669"/>
    <property type="project" value="InterPro"/>
</dbReference>
<dbReference type="GO" id="GO:0045505">
    <property type="term" value="F:dynein intermediate chain binding"/>
    <property type="evidence" value="ECO:0007669"/>
    <property type="project" value="InterPro"/>
</dbReference>
<dbReference type="Gene3D" id="1.20.1270.280">
    <property type="match status" value="1"/>
</dbReference>
<proteinExistence type="predicted"/>
<evidence type="ECO:0000259" key="1">
    <source>
        <dbReference type="Pfam" id="PF18199"/>
    </source>
</evidence>
<dbReference type="InterPro" id="IPR043160">
    <property type="entry name" value="Dynein_C_barrel"/>
</dbReference>
<sequence>MNALCKELKKSLRELDLGLRGELTISADMEDLQNHLFMESVPPSWTKRAYPSTLGLSNWFADMLNRITELSNWTVDFNVSKGETAVCNKKKNYYEWQLPSSIWLGGFFNPQSLLTAIMQQTARKNEWPLDKMCLHCDVTRKQKEEIT</sequence>
<dbReference type="InterPro" id="IPR026983">
    <property type="entry name" value="DHC"/>
</dbReference>
<gene>
    <name evidence="2" type="ORF">RF55_15293</name>
</gene>
<protein>
    <submittedName>
        <fullName evidence="2">Dynein beta ciliary</fullName>
    </submittedName>
</protein>
<dbReference type="PANTHER" id="PTHR46961:SF16">
    <property type="entry name" value="DYNEIN AXONEMAL HEAVY CHAIN 17-RELATED"/>
    <property type="match status" value="1"/>
</dbReference>
<dbReference type="PANTHER" id="PTHR46961">
    <property type="entry name" value="DYNEIN HEAVY CHAIN 1, AXONEMAL-LIKE PROTEIN"/>
    <property type="match status" value="1"/>
</dbReference>
<evidence type="ECO:0000313" key="2">
    <source>
        <dbReference type="EMBL" id="KMQ85895.1"/>
    </source>
</evidence>
<organism evidence="2 3">
    <name type="scientific">Lasius niger</name>
    <name type="common">Black garden ant</name>
    <dbReference type="NCBI Taxonomy" id="67767"/>
    <lineage>
        <taxon>Eukaryota</taxon>
        <taxon>Metazoa</taxon>
        <taxon>Ecdysozoa</taxon>
        <taxon>Arthropoda</taxon>
        <taxon>Hexapoda</taxon>
        <taxon>Insecta</taxon>
        <taxon>Pterygota</taxon>
        <taxon>Neoptera</taxon>
        <taxon>Endopterygota</taxon>
        <taxon>Hymenoptera</taxon>
        <taxon>Apocrita</taxon>
        <taxon>Aculeata</taxon>
        <taxon>Formicoidea</taxon>
        <taxon>Formicidae</taxon>
        <taxon>Formicinae</taxon>
        <taxon>Lasius</taxon>
        <taxon>Lasius</taxon>
    </lineage>
</organism>
<dbReference type="STRING" id="67767.A0A0J7MZL8"/>
<name>A0A0J7MZL8_LASNI</name>
<dbReference type="Proteomes" id="UP000036403">
    <property type="component" value="Unassembled WGS sequence"/>
</dbReference>
<dbReference type="OrthoDB" id="447173at2759"/>
<dbReference type="AlphaFoldDB" id="A0A0J7MZL8"/>
<reference evidence="2 3" key="1">
    <citation type="submission" date="2015-04" db="EMBL/GenBank/DDBJ databases">
        <title>Lasius niger genome sequencing.</title>
        <authorList>
            <person name="Konorov E.A."/>
            <person name="Nikitin M.A."/>
            <person name="Kirill M.V."/>
            <person name="Chang P."/>
        </authorList>
    </citation>
    <scope>NUCLEOTIDE SEQUENCE [LARGE SCALE GENOMIC DNA]</scope>
    <source>
        <tissue evidence="2">Whole</tissue>
    </source>
</reference>
<dbReference type="GO" id="GO:0007018">
    <property type="term" value="P:microtubule-based movement"/>
    <property type="evidence" value="ECO:0007669"/>
    <property type="project" value="InterPro"/>
</dbReference>
<dbReference type="Pfam" id="PF18199">
    <property type="entry name" value="Dynein_C"/>
    <property type="match status" value="1"/>
</dbReference>
<dbReference type="EMBL" id="LBMM01012962">
    <property type="protein sequence ID" value="KMQ85895.1"/>
    <property type="molecule type" value="Genomic_DNA"/>
</dbReference>
<dbReference type="Gene3D" id="3.10.490.20">
    <property type="match status" value="1"/>
</dbReference>
<keyword evidence="3" id="KW-1185">Reference proteome</keyword>
<comment type="caution">
    <text evidence="2">The sequence shown here is derived from an EMBL/GenBank/DDBJ whole genome shotgun (WGS) entry which is preliminary data.</text>
</comment>
<dbReference type="InterPro" id="IPR041228">
    <property type="entry name" value="Dynein_C"/>
</dbReference>
<dbReference type="GO" id="GO:0030286">
    <property type="term" value="C:dynein complex"/>
    <property type="evidence" value="ECO:0007669"/>
    <property type="project" value="InterPro"/>
</dbReference>
<evidence type="ECO:0000313" key="3">
    <source>
        <dbReference type="Proteomes" id="UP000036403"/>
    </source>
</evidence>
<accession>A0A0J7MZL8</accession>